<reference evidence="1 2" key="1">
    <citation type="journal article" date="2017" name="BMC Genomics">
        <title>Whole-genome assembly of Babesia ovata and comparative genomics between closely related pathogens.</title>
        <authorList>
            <person name="Yamagishi J."/>
            <person name="Asada M."/>
            <person name="Hakimi H."/>
            <person name="Tanaka T.Q."/>
            <person name="Sugimoto C."/>
            <person name="Kawazu S."/>
        </authorList>
    </citation>
    <scope>NUCLEOTIDE SEQUENCE [LARGE SCALE GENOMIC DNA]</scope>
    <source>
        <strain evidence="1 2">Miyake</strain>
    </source>
</reference>
<comment type="caution">
    <text evidence="1">The sequence shown here is derived from an EMBL/GenBank/DDBJ whole genome shotgun (WGS) entry which is preliminary data.</text>
</comment>
<dbReference type="RefSeq" id="XP_028864892.1">
    <property type="nucleotide sequence ID" value="XM_029009059.1"/>
</dbReference>
<evidence type="ECO:0000313" key="2">
    <source>
        <dbReference type="Proteomes" id="UP000236319"/>
    </source>
</evidence>
<proteinExistence type="predicted"/>
<accession>A0A2H6K6P2</accession>
<name>A0A2H6K6P2_9APIC</name>
<evidence type="ECO:0000313" key="1">
    <source>
        <dbReference type="EMBL" id="GBE58649.1"/>
    </source>
</evidence>
<protein>
    <submittedName>
        <fullName evidence="1">Ubiquinol-cytochrome C family chaperone, putative</fullName>
    </submittedName>
</protein>
<gene>
    <name evidence="1" type="ORF">BOVATA_001420</name>
</gene>
<dbReference type="OrthoDB" id="367213at2759"/>
<dbReference type="EMBL" id="BDSA01000001">
    <property type="protein sequence ID" value="GBE58649.1"/>
    <property type="molecule type" value="Genomic_DNA"/>
</dbReference>
<sequence>MQHKTLGFCLALDESMDEIVQKGDDTTLRKMLIMYVYALPAVNSRSYFYQRNSGMMQSQPLDLLTKYILALVDFVSEVPEEEFRYAAFTWPEIDHYIANAAA</sequence>
<organism evidence="1 2">
    <name type="scientific">Babesia ovata</name>
    <dbReference type="NCBI Taxonomy" id="189622"/>
    <lineage>
        <taxon>Eukaryota</taxon>
        <taxon>Sar</taxon>
        <taxon>Alveolata</taxon>
        <taxon>Apicomplexa</taxon>
        <taxon>Aconoidasida</taxon>
        <taxon>Piroplasmida</taxon>
        <taxon>Babesiidae</taxon>
        <taxon>Babesia</taxon>
    </lineage>
</organism>
<dbReference type="AlphaFoldDB" id="A0A2H6K6P2"/>
<dbReference type="Proteomes" id="UP000236319">
    <property type="component" value="Unassembled WGS sequence"/>
</dbReference>
<dbReference type="VEuPathDB" id="PiroplasmaDB:BOVATA_001420"/>
<keyword evidence="2" id="KW-1185">Reference proteome</keyword>
<dbReference type="GeneID" id="39872419"/>